<accession>A0A6S7JWN2</accession>
<evidence type="ECO:0000313" key="4">
    <source>
        <dbReference type="EMBL" id="CAB4020832.1"/>
    </source>
</evidence>
<proteinExistence type="predicted"/>
<protein>
    <submittedName>
        <fullName evidence="4">Transposable element P transposase</fullName>
    </submittedName>
</protein>
<feature type="domain" description="THAP9-like helix-turn-helix" evidence="2">
    <location>
        <begin position="220"/>
        <end position="289"/>
    </location>
</feature>
<dbReference type="Pfam" id="PF12017">
    <property type="entry name" value="Tnp_P_element"/>
    <property type="match status" value="1"/>
</dbReference>
<evidence type="ECO:0000256" key="1">
    <source>
        <dbReference type="SAM" id="MobiDB-lite"/>
    </source>
</evidence>
<dbReference type="EMBL" id="CACRXK020011146">
    <property type="protein sequence ID" value="CAB4020832.1"/>
    <property type="molecule type" value="Genomic_DNA"/>
</dbReference>
<feature type="compositionally biased region" description="Low complexity" evidence="1">
    <location>
        <begin position="176"/>
        <end position="186"/>
    </location>
</feature>
<feature type="region of interest" description="Disordered" evidence="1">
    <location>
        <begin position="159"/>
        <end position="186"/>
    </location>
</feature>
<dbReference type="OrthoDB" id="8948150at2759"/>
<keyword evidence="5" id="KW-1185">Reference proteome</keyword>
<reference evidence="4" key="1">
    <citation type="submission" date="2020-04" db="EMBL/GenBank/DDBJ databases">
        <authorList>
            <person name="Alioto T."/>
            <person name="Alioto T."/>
            <person name="Gomez Garrido J."/>
        </authorList>
    </citation>
    <scope>NUCLEOTIDE SEQUENCE</scope>
    <source>
        <strain evidence="4">A484AB</strain>
    </source>
</reference>
<feature type="domain" description="Transposable element P transposase-like RNase H" evidence="3">
    <location>
        <begin position="296"/>
        <end position="427"/>
    </location>
</feature>
<comment type="caution">
    <text evidence="4">The sequence shown here is derived from an EMBL/GenBank/DDBJ whole genome shotgun (WGS) entry which is preliminary data.</text>
</comment>
<gene>
    <name evidence="4" type="ORF">PACLA_8A020084</name>
</gene>
<organism evidence="4 5">
    <name type="scientific">Paramuricea clavata</name>
    <name type="common">Red gorgonian</name>
    <name type="synonym">Violescent sea-whip</name>
    <dbReference type="NCBI Taxonomy" id="317549"/>
    <lineage>
        <taxon>Eukaryota</taxon>
        <taxon>Metazoa</taxon>
        <taxon>Cnidaria</taxon>
        <taxon>Anthozoa</taxon>
        <taxon>Octocorallia</taxon>
        <taxon>Malacalcyonacea</taxon>
        <taxon>Plexauridae</taxon>
        <taxon>Paramuricea</taxon>
    </lineage>
</organism>
<dbReference type="Pfam" id="PF21787">
    <property type="entry name" value="TNP-like_RNaseH_N"/>
    <property type="match status" value="1"/>
</dbReference>
<dbReference type="InterPro" id="IPR021896">
    <property type="entry name" value="THAP9-like_HTH"/>
</dbReference>
<evidence type="ECO:0000259" key="3">
    <source>
        <dbReference type="Pfam" id="PF21787"/>
    </source>
</evidence>
<evidence type="ECO:0000313" key="5">
    <source>
        <dbReference type="Proteomes" id="UP001152795"/>
    </source>
</evidence>
<name>A0A6S7JWN2_PARCT</name>
<dbReference type="InterPro" id="IPR048365">
    <property type="entry name" value="TNP-like_RNaseH_N"/>
</dbReference>
<dbReference type="AlphaFoldDB" id="A0A6S7JWN2"/>
<dbReference type="Proteomes" id="UP001152795">
    <property type="component" value="Unassembled WGS sequence"/>
</dbReference>
<evidence type="ECO:0000259" key="2">
    <source>
        <dbReference type="Pfam" id="PF12017"/>
    </source>
</evidence>
<sequence length="462" mass="52193">MDSVMIALKKLKIFPCQLLMPSTPLPNGLSYDSTEEIEDLSLPALDASTPLPNGLSYDSTEEIEGCIWEPRRQKVYLENLPYDDFDKDPPRPLDCNNTVSAKSSSVDKGPNFPSLMPSRQEVHLENVAYDFDTDPPHPLDVHIHCTDNAHTSATTSRVDEDTMHSPAPQRHNNINTQTKTKTTSPTKKYRTLLARQRKRVQRLRQALNKKKKRDISRKAALEVLQTVLPERIVKFIEVQMHLHTRKNGGKRYTPEMKSFAISLYHVSGKAYRLVSKFFNLPSKSSLLRWVSGLPISPGISQKALDAIESKVKCMSDAGKLCTISMDEISLKTSLMYDSRRNEVVGVEDFGNGHRTNRLATAAVVFMARGITSNWKQPLGYYLVHESCPSSILKTKLFEIIGQITSIGLKVHAIISDLGSNFQKRLREMNITPTAPWFMYNGRKIFYLFDPPAPNKGCQEQLD</sequence>